<sequence>MSIKHFHIITVNDMLLFTRLIPFRLITELLTIFIICFNCMTVIYIIRICIGFKGFKVGTVQIFFKITFSV</sequence>
<keyword evidence="2" id="KW-1185">Reference proteome</keyword>
<dbReference type="Proteomes" id="UP000277204">
    <property type="component" value="Unassembled WGS sequence"/>
</dbReference>
<name>A0A183M696_9TREM</name>
<accession>A0A183M696</accession>
<proteinExistence type="predicted"/>
<gene>
    <name evidence="1" type="ORF">SMRZ_LOCUS11571</name>
</gene>
<organism evidence="1 2">
    <name type="scientific">Schistosoma margrebowiei</name>
    <dbReference type="NCBI Taxonomy" id="48269"/>
    <lineage>
        <taxon>Eukaryota</taxon>
        <taxon>Metazoa</taxon>
        <taxon>Spiralia</taxon>
        <taxon>Lophotrochozoa</taxon>
        <taxon>Platyhelminthes</taxon>
        <taxon>Trematoda</taxon>
        <taxon>Digenea</taxon>
        <taxon>Strigeidida</taxon>
        <taxon>Schistosomatoidea</taxon>
        <taxon>Schistosomatidae</taxon>
        <taxon>Schistosoma</taxon>
    </lineage>
</organism>
<evidence type="ECO:0000313" key="2">
    <source>
        <dbReference type="Proteomes" id="UP000277204"/>
    </source>
</evidence>
<reference evidence="1 2" key="1">
    <citation type="submission" date="2018-11" db="EMBL/GenBank/DDBJ databases">
        <authorList>
            <consortium name="Pathogen Informatics"/>
        </authorList>
    </citation>
    <scope>NUCLEOTIDE SEQUENCE [LARGE SCALE GENOMIC DNA]</scope>
    <source>
        <strain evidence="1 2">Zambia</strain>
    </source>
</reference>
<evidence type="ECO:0000313" key="1">
    <source>
        <dbReference type="EMBL" id="VDO96026.1"/>
    </source>
</evidence>
<dbReference type="EMBL" id="UZAI01006588">
    <property type="protein sequence ID" value="VDO96026.1"/>
    <property type="molecule type" value="Genomic_DNA"/>
</dbReference>
<protein>
    <submittedName>
        <fullName evidence="1">Uncharacterized protein</fullName>
    </submittedName>
</protein>
<dbReference type="AlphaFoldDB" id="A0A183M696"/>